<name>A0A0A9FS52_ARUDO</name>
<dbReference type="AlphaFoldDB" id="A0A0A9FS52"/>
<proteinExistence type="predicted"/>
<accession>A0A0A9FS52</accession>
<reference evidence="1" key="2">
    <citation type="journal article" date="2015" name="Data Brief">
        <title>Shoot transcriptome of the giant reed, Arundo donax.</title>
        <authorList>
            <person name="Barrero R.A."/>
            <person name="Guerrero F.D."/>
            <person name="Moolhuijzen P."/>
            <person name="Goolsby J.A."/>
            <person name="Tidwell J."/>
            <person name="Bellgard S.E."/>
            <person name="Bellgard M.I."/>
        </authorList>
    </citation>
    <scope>NUCLEOTIDE SEQUENCE</scope>
    <source>
        <tissue evidence="1">Shoot tissue taken approximately 20 cm above the soil surface</tissue>
    </source>
</reference>
<organism evidence="1">
    <name type="scientific">Arundo donax</name>
    <name type="common">Giant reed</name>
    <name type="synonym">Donax arundinaceus</name>
    <dbReference type="NCBI Taxonomy" id="35708"/>
    <lineage>
        <taxon>Eukaryota</taxon>
        <taxon>Viridiplantae</taxon>
        <taxon>Streptophyta</taxon>
        <taxon>Embryophyta</taxon>
        <taxon>Tracheophyta</taxon>
        <taxon>Spermatophyta</taxon>
        <taxon>Magnoliopsida</taxon>
        <taxon>Liliopsida</taxon>
        <taxon>Poales</taxon>
        <taxon>Poaceae</taxon>
        <taxon>PACMAD clade</taxon>
        <taxon>Arundinoideae</taxon>
        <taxon>Arundineae</taxon>
        <taxon>Arundo</taxon>
    </lineage>
</organism>
<sequence>MLPCVASFPTLYCSVCGCFTNGRNDKPF</sequence>
<dbReference type="EMBL" id="GBRH01186778">
    <property type="protein sequence ID" value="JAE11118.1"/>
    <property type="molecule type" value="Transcribed_RNA"/>
</dbReference>
<reference evidence="1" key="1">
    <citation type="submission" date="2014-09" db="EMBL/GenBank/DDBJ databases">
        <authorList>
            <person name="Magalhaes I.L.F."/>
            <person name="Oliveira U."/>
            <person name="Santos F.R."/>
            <person name="Vidigal T.H.D.A."/>
            <person name="Brescovit A.D."/>
            <person name="Santos A.J."/>
        </authorList>
    </citation>
    <scope>NUCLEOTIDE SEQUENCE</scope>
    <source>
        <tissue evidence="1">Shoot tissue taken approximately 20 cm above the soil surface</tissue>
    </source>
</reference>
<evidence type="ECO:0000313" key="1">
    <source>
        <dbReference type="EMBL" id="JAE11118.1"/>
    </source>
</evidence>
<protein>
    <submittedName>
        <fullName evidence="1">Uncharacterized protein</fullName>
    </submittedName>
</protein>